<evidence type="ECO:0000313" key="3">
    <source>
        <dbReference type="Proteomes" id="UP000196386"/>
    </source>
</evidence>
<gene>
    <name evidence="2" type="ORF">B5F11_11085</name>
</gene>
<protein>
    <recommendedName>
        <fullName evidence="4">DUF2634 domain-containing protein</fullName>
    </recommendedName>
</protein>
<dbReference type="EMBL" id="NFKP01000013">
    <property type="protein sequence ID" value="OUP68890.1"/>
    <property type="molecule type" value="Genomic_DNA"/>
</dbReference>
<dbReference type="InterPro" id="IPR020288">
    <property type="entry name" value="Sheath_initiator"/>
</dbReference>
<evidence type="ECO:0008006" key="4">
    <source>
        <dbReference type="Google" id="ProtNLM"/>
    </source>
</evidence>
<feature type="region of interest" description="Disordered" evidence="1">
    <location>
        <begin position="1"/>
        <end position="52"/>
    </location>
</feature>
<name>A0A1Y4MKY6_9FIRM</name>
<feature type="compositionally biased region" description="Low complexity" evidence="1">
    <location>
        <begin position="9"/>
        <end position="29"/>
    </location>
</feature>
<dbReference type="Pfam" id="PF10934">
    <property type="entry name" value="Sheath_initiator"/>
    <property type="match status" value="1"/>
</dbReference>
<comment type="caution">
    <text evidence="2">The sequence shown here is derived from an EMBL/GenBank/DDBJ whole genome shotgun (WGS) entry which is preliminary data.</text>
</comment>
<reference evidence="3" key="1">
    <citation type="submission" date="2017-04" db="EMBL/GenBank/DDBJ databases">
        <title>Function of individual gut microbiota members based on whole genome sequencing of pure cultures obtained from chicken caecum.</title>
        <authorList>
            <person name="Medvecky M."/>
            <person name="Cejkova D."/>
            <person name="Polansky O."/>
            <person name="Karasova D."/>
            <person name="Kubasova T."/>
            <person name="Cizek A."/>
            <person name="Rychlik I."/>
        </authorList>
    </citation>
    <scope>NUCLEOTIDE SEQUENCE [LARGE SCALE GENOMIC DNA]</scope>
    <source>
        <strain evidence="3">An175</strain>
    </source>
</reference>
<dbReference type="AlphaFoldDB" id="A0A1Y4MKY6"/>
<evidence type="ECO:0000313" key="2">
    <source>
        <dbReference type="EMBL" id="OUP68890.1"/>
    </source>
</evidence>
<dbReference type="Proteomes" id="UP000196386">
    <property type="component" value="Unassembled WGS sequence"/>
</dbReference>
<accession>A0A1Y4MKY6</accession>
<organism evidence="2 3">
    <name type="scientific">Anaerotruncus colihominis</name>
    <dbReference type="NCBI Taxonomy" id="169435"/>
    <lineage>
        <taxon>Bacteria</taxon>
        <taxon>Bacillati</taxon>
        <taxon>Bacillota</taxon>
        <taxon>Clostridia</taxon>
        <taxon>Eubacteriales</taxon>
        <taxon>Oscillospiraceae</taxon>
        <taxon>Anaerotruncus</taxon>
    </lineage>
</organism>
<evidence type="ECO:0000256" key="1">
    <source>
        <dbReference type="SAM" id="MobiDB-lite"/>
    </source>
</evidence>
<proteinExistence type="predicted"/>
<sequence length="172" mass="19101">MLLSPGTLPSPAASRPRATSSPEASASRAIHTPARTGRHHHRSKGGKQVDRNMTLKIDPETMDIPIDEDGNMVLIYGDETTAQCVRLTLLTWKGGFPLDESHGTDYERIFGRRRSDLESDEVEEVLREAIFQETDVEQIDQLDAETDGRELNVAFSGTLYSGQTISMEVTQQ</sequence>
<feature type="compositionally biased region" description="Basic residues" evidence="1">
    <location>
        <begin position="36"/>
        <end position="45"/>
    </location>
</feature>